<organism evidence="3">
    <name type="scientific">Saccharomyces paradoxus</name>
    <name type="common">Yeast</name>
    <name type="synonym">Saccharomyces douglasii</name>
    <dbReference type="NCBI Taxonomy" id="27291"/>
    <lineage>
        <taxon>Eukaryota</taxon>
        <taxon>Fungi</taxon>
        <taxon>Dikarya</taxon>
        <taxon>Ascomycota</taxon>
        <taxon>Saccharomycotina</taxon>
        <taxon>Saccharomycetes</taxon>
        <taxon>Saccharomycetales</taxon>
        <taxon>Saccharomycetaceae</taxon>
        <taxon>Saccharomyces</taxon>
    </lineage>
</organism>
<evidence type="ECO:0008006" key="4">
    <source>
        <dbReference type="Google" id="ProtNLM"/>
    </source>
</evidence>
<keyword evidence="2" id="KW-0812">Transmembrane</keyword>
<dbReference type="PANTHER" id="PTHR37451:SF1">
    <property type="entry name" value="MARVEL DOMAIN-CONTAINING PROTEIN"/>
    <property type="match status" value="1"/>
</dbReference>
<proteinExistence type="predicted"/>
<evidence type="ECO:0000256" key="2">
    <source>
        <dbReference type="SAM" id="Phobius"/>
    </source>
</evidence>
<feature type="region of interest" description="Disordered" evidence="1">
    <location>
        <begin position="200"/>
        <end position="227"/>
    </location>
</feature>
<feature type="transmembrane region" description="Helical" evidence="2">
    <location>
        <begin position="49"/>
        <end position="66"/>
    </location>
</feature>
<dbReference type="RefSeq" id="XP_033768993.1">
    <property type="nucleotide sequence ID" value="XM_033913102.1"/>
</dbReference>
<dbReference type="GeneID" id="54633404"/>
<feature type="compositionally biased region" description="Basic and acidic residues" evidence="1">
    <location>
        <begin position="214"/>
        <end position="227"/>
    </location>
</feature>
<feature type="transmembrane region" description="Helical" evidence="2">
    <location>
        <begin position="19"/>
        <end position="42"/>
    </location>
</feature>
<dbReference type="OrthoDB" id="4060531at2759"/>
<gene>
    <name evidence="3" type="ORF">SPAR_N03630</name>
</gene>
<dbReference type="KEGG" id="spao:SPAR_N03630"/>
<feature type="transmembrane region" description="Helical" evidence="2">
    <location>
        <begin position="128"/>
        <end position="146"/>
    </location>
</feature>
<dbReference type="PANTHER" id="PTHR37451">
    <property type="entry name" value="MARVEL DOMAIN"/>
    <property type="match status" value="1"/>
</dbReference>
<name>A0A8B8UZ47_SACPA</name>
<reference evidence="3" key="1">
    <citation type="journal article" date="2017" name="Nat. Genet.">
        <title>Contrasting evolutionary genome dynamics between domesticated and wild yeasts.</title>
        <authorList>
            <person name="Yue J.X."/>
            <person name="Li J."/>
            <person name="Aigrain L."/>
            <person name="Hallin J."/>
            <person name="Persson K."/>
            <person name="Oliver K."/>
            <person name="Bergstrom A."/>
            <person name="Coupland P."/>
            <person name="Warringer J."/>
            <person name="Lagomarsino M.C."/>
            <person name="Fischer G."/>
            <person name="Durbin R."/>
            <person name="Liti G."/>
        </authorList>
    </citation>
    <scope>NUCLEOTIDE SEQUENCE</scope>
    <source>
        <strain evidence="3">CBS432</strain>
    </source>
</reference>
<dbReference type="AlphaFoldDB" id="A0A8B8UZ47"/>
<dbReference type="VEuPathDB" id="FungiDB:SPAR_N03630"/>
<reference evidence="3" key="4">
    <citation type="submission" date="2025-08" db="UniProtKB">
        <authorList>
            <consortium name="RefSeq"/>
        </authorList>
    </citation>
    <scope>IDENTIFICATION</scope>
    <source>
        <strain evidence="3">CBS432</strain>
    </source>
</reference>
<reference evidence="3" key="3">
    <citation type="submission" date="2025-07" db="EMBL/GenBank/DDBJ databases">
        <authorList>
            <consortium name="NCBI Genome Project"/>
        </authorList>
    </citation>
    <scope>NUCLEOTIDE SEQUENCE</scope>
    <source>
        <strain evidence="3">CBS432</strain>
    </source>
</reference>
<keyword evidence="2" id="KW-1133">Transmembrane helix</keyword>
<evidence type="ECO:0000256" key="1">
    <source>
        <dbReference type="SAM" id="MobiDB-lite"/>
    </source>
</evidence>
<reference evidence="3" key="2">
    <citation type="submission" date="2020-01" db="EMBL/GenBank/DDBJ databases">
        <title>Population-level Yeast Reference Genomes.</title>
        <authorList>
            <person name="Yue J.-X."/>
        </authorList>
    </citation>
    <scope>NUCLEOTIDE SEQUENCE</scope>
    <source>
        <strain evidence="3">CBS432</strain>
    </source>
</reference>
<feature type="transmembrane region" description="Helical" evidence="2">
    <location>
        <begin position="72"/>
        <end position="93"/>
    </location>
</feature>
<protein>
    <recommendedName>
        <fullName evidence="4">MARVEL domain-containing protein</fullName>
    </recommendedName>
</protein>
<accession>A0A8B8UZ47</accession>
<sequence>MSKLTTVSVAQWNTKATFHVLRCFQICLSLTNLLLASFAIITNYRVDRILRLSLAVSIISSVYFGIMRFLPVLLIFAVEIVQTILWFTAFVTLTSKFGSMSCSSMPRGINFDYSGSCKITKIAILPEAILFILFLATTYASYFTVLSQARERGSSTRFILKACVKALRDIVERLESSLEESEPLLDLEVQGDAKVETKDIENSTVSEDNALIEPGKKIDGSIEPSER</sequence>
<evidence type="ECO:0000313" key="3">
    <source>
        <dbReference type="RefSeq" id="XP_033768993.1"/>
    </source>
</evidence>
<keyword evidence="2" id="KW-0472">Membrane</keyword>